<dbReference type="FunFam" id="3.40.50.300:FF:000221">
    <property type="entry name" value="Multidrug ABC transporter ATP-binding protein"/>
    <property type="match status" value="1"/>
</dbReference>
<evidence type="ECO:0000256" key="10">
    <source>
        <dbReference type="ARBA" id="ARBA00023136"/>
    </source>
</evidence>
<feature type="transmembrane region" description="Helical" evidence="11">
    <location>
        <begin position="292"/>
        <end position="310"/>
    </location>
</feature>
<dbReference type="Pfam" id="PF00005">
    <property type="entry name" value="ABC_tran"/>
    <property type="match status" value="1"/>
</dbReference>
<feature type="transmembrane region" description="Helical" evidence="11">
    <location>
        <begin position="75"/>
        <end position="98"/>
    </location>
</feature>
<name>A0AAE2ZMS0_9HYPH</name>
<dbReference type="SUPFAM" id="SSF90123">
    <property type="entry name" value="ABC transporter transmembrane region"/>
    <property type="match status" value="1"/>
</dbReference>
<feature type="transmembrane region" description="Helical" evidence="11">
    <location>
        <begin position="181"/>
        <end position="199"/>
    </location>
</feature>
<evidence type="ECO:0000256" key="8">
    <source>
        <dbReference type="ARBA" id="ARBA00022840"/>
    </source>
</evidence>
<keyword evidence="8 14" id="KW-0067">ATP-binding</keyword>
<comment type="subcellular location">
    <subcellularLocation>
        <location evidence="1">Cell membrane</location>
        <topology evidence="1">Multi-pass membrane protein</topology>
    </subcellularLocation>
</comment>
<feature type="domain" description="ABC transmembrane type-1" evidence="13">
    <location>
        <begin position="62"/>
        <end position="330"/>
    </location>
</feature>
<keyword evidence="15" id="KW-1185">Reference proteome</keyword>
<dbReference type="InterPro" id="IPR027417">
    <property type="entry name" value="P-loop_NTPase"/>
</dbReference>
<keyword evidence="5" id="KW-0762">Sugar transport</keyword>
<comment type="caution">
    <text evidence="14">The sequence shown here is derived from an EMBL/GenBank/DDBJ whole genome shotgun (WGS) entry which is preliminary data.</text>
</comment>
<keyword evidence="4" id="KW-1003">Cell membrane</keyword>
<feature type="transmembrane region" description="Helical" evidence="11">
    <location>
        <begin position="157"/>
        <end position="175"/>
    </location>
</feature>
<dbReference type="GO" id="GO:0005524">
    <property type="term" value="F:ATP binding"/>
    <property type="evidence" value="ECO:0007669"/>
    <property type="project" value="UniProtKB-KW"/>
</dbReference>
<evidence type="ECO:0000259" key="12">
    <source>
        <dbReference type="PROSITE" id="PS50893"/>
    </source>
</evidence>
<proteinExistence type="inferred from homology"/>
<evidence type="ECO:0000256" key="3">
    <source>
        <dbReference type="ARBA" id="ARBA00022448"/>
    </source>
</evidence>
<dbReference type="InterPro" id="IPR003439">
    <property type="entry name" value="ABC_transporter-like_ATP-bd"/>
</dbReference>
<evidence type="ECO:0000256" key="4">
    <source>
        <dbReference type="ARBA" id="ARBA00022475"/>
    </source>
</evidence>
<dbReference type="EMBL" id="JAICBX010000001">
    <property type="protein sequence ID" value="MBW8636212.1"/>
    <property type="molecule type" value="Genomic_DNA"/>
</dbReference>
<accession>A0AAE2ZMS0</accession>
<dbReference type="InterPro" id="IPR003593">
    <property type="entry name" value="AAA+_ATPase"/>
</dbReference>
<dbReference type="Proteomes" id="UP001196509">
    <property type="component" value="Unassembled WGS sequence"/>
</dbReference>
<evidence type="ECO:0000256" key="5">
    <source>
        <dbReference type="ARBA" id="ARBA00022597"/>
    </source>
</evidence>
<comment type="similarity">
    <text evidence="2">Belongs to the ABC transporter superfamily.</text>
</comment>
<evidence type="ECO:0000259" key="13">
    <source>
        <dbReference type="PROSITE" id="PS50929"/>
    </source>
</evidence>
<evidence type="ECO:0000313" key="14">
    <source>
        <dbReference type="EMBL" id="MBW8636212.1"/>
    </source>
</evidence>
<evidence type="ECO:0000256" key="9">
    <source>
        <dbReference type="ARBA" id="ARBA00022989"/>
    </source>
</evidence>
<dbReference type="GO" id="GO:0034040">
    <property type="term" value="F:ATPase-coupled lipid transmembrane transporter activity"/>
    <property type="evidence" value="ECO:0007669"/>
    <property type="project" value="TreeGrafter"/>
</dbReference>
<keyword evidence="10 11" id="KW-0472">Membrane</keyword>
<dbReference type="PROSITE" id="PS00211">
    <property type="entry name" value="ABC_TRANSPORTER_1"/>
    <property type="match status" value="1"/>
</dbReference>
<dbReference type="GO" id="GO:0005886">
    <property type="term" value="C:plasma membrane"/>
    <property type="evidence" value="ECO:0007669"/>
    <property type="project" value="UniProtKB-SubCell"/>
</dbReference>
<dbReference type="InterPro" id="IPR011527">
    <property type="entry name" value="ABC1_TM_dom"/>
</dbReference>
<evidence type="ECO:0000313" key="15">
    <source>
        <dbReference type="Proteomes" id="UP001196509"/>
    </source>
</evidence>
<evidence type="ECO:0000256" key="6">
    <source>
        <dbReference type="ARBA" id="ARBA00022692"/>
    </source>
</evidence>
<dbReference type="PANTHER" id="PTHR24221">
    <property type="entry name" value="ATP-BINDING CASSETTE SUB-FAMILY B"/>
    <property type="match status" value="1"/>
</dbReference>
<dbReference type="SMART" id="SM00382">
    <property type="entry name" value="AAA"/>
    <property type="match status" value="1"/>
</dbReference>
<dbReference type="GO" id="GO:0016887">
    <property type="term" value="F:ATP hydrolysis activity"/>
    <property type="evidence" value="ECO:0007669"/>
    <property type="project" value="InterPro"/>
</dbReference>
<dbReference type="RefSeq" id="WP_220226914.1">
    <property type="nucleotide sequence ID" value="NZ_JAICBX010000001.1"/>
</dbReference>
<organism evidence="14 15">
    <name type="scientific">Flavimaribacter sediminis</name>
    <dbReference type="NCBI Taxonomy" id="2865987"/>
    <lineage>
        <taxon>Bacteria</taxon>
        <taxon>Pseudomonadati</taxon>
        <taxon>Pseudomonadota</taxon>
        <taxon>Alphaproteobacteria</taxon>
        <taxon>Hyphomicrobiales</taxon>
        <taxon>Rhizobiaceae</taxon>
        <taxon>Flavimaribacter</taxon>
    </lineage>
</organism>
<protein>
    <submittedName>
        <fullName evidence="14">ABC transporter ATP-binding protein/permease</fullName>
    </submittedName>
</protein>
<dbReference type="InterPro" id="IPR036640">
    <property type="entry name" value="ABC1_TM_sf"/>
</dbReference>
<dbReference type="Gene3D" id="3.40.50.300">
    <property type="entry name" value="P-loop containing nucleotide triphosphate hydrolases"/>
    <property type="match status" value="1"/>
</dbReference>
<evidence type="ECO:0000256" key="7">
    <source>
        <dbReference type="ARBA" id="ARBA00022741"/>
    </source>
</evidence>
<dbReference type="AlphaFoldDB" id="A0AAE2ZMS0"/>
<dbReference type="GO" id="GO:0140359">
    <property type="term" value="F:ABC-type transporter activity"/>
    <property type="evidence" value="ECO:0007669"/>
    <property type="project" value="InterPro"/>
</dbReference>
<dbReference type="InterPro" id="IPR017871">
    <property type="entry name" value="ABC_transporter-like_CS"/>
</dbReference>
<keyword evidence="6 11" id="KW-0812">Transmembrane</keyword>
<evidence type="ECO:0000256" key="2">
    <source>
        <dbReference type="ARBA" id="ARBA00005417"/>
    </source>
</evidence>
<dbReference type="InterPro" id="IPR039421">
    <property type="entry name" value="Type_1_exporter"/>
</dbReference>
<evidence type="ECO:0000256" key="1">
    <source>
        <dbReference type="ARBA" id="ARBA00004651"/>
    </source>
</evidence>
<keyword evidence="9 11" id="KW-1133">Transmembrane helix</keyword>
<keyword evidence="7" id="KW-0547">Nucleotide-binding</keyword>
<keyword evidence="3" id="KW-0813">Transport</keyword>
<evidence type="ECO:0000256" key="11">
    <source>
        <dbReference type="SAM" id="Phobius"/>
    </source>
</evidence>
<dbReference type="PROSITE" id="PS50929">
    <property type="entry name" value="ABC_TM1F"/>
    <property type="match status" value="1"/>
</dbReference>
<feature type="transmembrane region" description="Helical" evidence="11">
    <location>
        <begin position="268"/>
        <end position="286"/>
    </location>
</feature>
<gene>
    <name evidence="14" type="ORF">K1W69_03350</name>
</gene>
<dbReference type="Pfam" id="PF00664">
    <property type="entry name" value="ABC_membrane"/>
    <property type="match status" value="1"/>
</dbReference>
<dbReference type="PROSITE" id="PS50893">
    <property type="entry name" value="ABC_TRANSPORTER_2"/>
    <property type="match status" value="1"/>
</dbReference>
<reference evidence="14" key="1">
    <citation type="submission" date="2021-08" db="EMBL/GenBank/DDBJ databases">
        <title>Hoeflea bacterium WL0058 sp. nov., isolated from the sediment.</title>
        <authorList>
            <person name="Wang L."/>
            <person name="Zhang D."/>
        </authorList>
    </citation>
    <scope>NUCLEOTIDE SEQUENCE</scope>
    <source>
        <strain evidence="14">WL0058</strain>
    </source>
</reference>
<feature type="domain" description="ABC transporter" evidence="12">
    <location>
        <begin position="365"/>
        <end position="603"/>
    </location>
</feature>
<dbReference type="Gene3D" id="1.20.1560.10">
    <property type="entry name" value="ABC transporter type 1, transmembrane domain"/>
    <property type="match status" value="1"/>
</dbReference>
<feature type="transmembrane region" description="Helical" evidence="11">
    <location>
        <begin position="21"/>
        <end position="47"/>
    </location>
</feature>
<dbReference type="PANTHER" id="PTHR24221:SF654">
    <property type="entry name" value="ATP-BINDING CASSETTE SUB-FAMILY B MEMBER 6"/>
    <property type="match status" value="1"/>
</dbReference>
<sequence length="607" mass="66097">MIDFGTWKKAWALLDARERRNAWIVLGIVIVSGLSSALMVGSVLPFLSVLAEPERIETVPALSWIYKTFGFTSEYGFLVGLGLTALGVIILTSVIQIVKTWALARFAMMRIHSISYRLMAAYLRQPYEFFLNRHSGEMGTRILAETQQLVAQFLRPAAEAVAAVFTIIAIVALLLWVEPLVAFVVFVTLGSIYALIYWLSRRALKHLGGVRAMANSERFRLANEALAGIKDIKLLGREGTYVERYKAPSYRMARAVTRVQVVSLVPKFALEAIAFGGIIMLCLVLMNPQSLASGASLGGILPLLGLFAFAGQRLMPELQKLYQSLAQLQAGAAAVDVVHNDFLIRANEAVIPNSIPAGLGLTNRLALEEVSYHYPDAAHAGVRNISLQILAGEKIGVVGATGAGKTTLADLILGLLAPKTGCLVVDSVPVTESNLRCWQQSVGYVPQDIFLTDASVAENVALGVPTEDIDETRVEKATRIAQLHGFIKSELPNGYATLIGERGIRLSGGQRQRIGIARALYHDADLIVFDEATSALDNLTEREVMLAIEALPSEKTVVIIAHRLSTVRHCDRIVVLEKGQVVGCDNWEALMAENRAFQRIALSNEAA</sequence>
<dbReference type="SUPFAM" id="SSF52540">
    <property type="entry name" value="P-loop containing nucleoside triphosphate hydrolases"/>
    <property type="match status" value="1"/>
</dbReference>